<organism evidence="1 2">
    <name type="scientific">Dacryopinax primogenitus (strain DJM 731)</name>
    <name type="common">Brown rot fungus</name>
    <dbReference type="NCBI Taxonomy" id="1858805"/>
    <lineage>
        <taxon>Eukaryota</taxon>
        <taxon>Fungi</taxon>
        <taxon>Dikarya</taxon>
        <taxon>Basidiomycota</taxon>
        <taxon>Agaricomycotina</taxon>
        <taxon>Dacrymycetes</taxon>
        <taxon>Dacrymycetales</taxon>
        <taxon>Dacrymycetaceae</taxon>
        <taxon>Dacryopinax</taxon>
    </lineage>
</organism>
<dbReference type="AlphaFoldDB" id="M5G9I5"/>
<dbReference type="PANTHER" id="PTHR35204">
    <property type="entry name" value="YALI0A21131P"/>
    <property type="match status" value="1"/>
</dbReference>
<accession>M5G9I5</accession>
<dbReference type="Proteomes" id="UP000030653">
    <property type="component" value="Unassembled WGS sequence"/>
</dbReference>
<feature type="non-terminal residue" evidence="1">
    <location>
        <position position="481"/>
    </location>
</feature>
<proteinExistence type="predicted"/>
<dbReference type="EMBL" id="JH795867">
    <property type="protein sequence ID" value="EJU00468.1"/>
    <property type="molecule type" value="Genomic_DNA"/>
</dbReference>
<sequence>WDDPPNPDVTGHLIYDTAVSLFKHWPNTYHRNGHTVVPVTVSPGTLLYHGRNGNHSPKTPPEGAEWLSFDLEHALYFASFQGELYTYTPSRPIRLLYFDGSSAAPIPTGTLDSQDVLVYGNVSREWHWDPFVRIGQLCEWAKANELDGFLRMGFDFEIMHCNFSSSLTLISSIDVLPVAPPASAGWAGSLRSPHALAAEALAAGNWHNVVPLPGVRIDYSKLLSFYDPRYRSLFHLRRGQDRAMHRLLNISSQDVELFMHDLTDVLRRPAVAAGVGKVNWEGLMRNLRERYADRLPYLQHLLHAADATPPTTETPEEDRHQSLSALVADVRQQILTMLAPYISPSSVTLYPSGHLPNSWFSTTHARCAAAHTQHLHAEELTAQERLLQQSIAQTHAEICRVLLLLFQTAYTAESFPIAHQFQLLTTWSSKVDELLEWLDWGEWQICRPMCGVDEVCALKQWPFEVGRNGTDRSGPPRCESR</sequence>
<dbReference type="RefSeq" id="XP_040627365.1">
    <property type="nucleotide sequence ID" value="XM_040774492.1"/>
</dbReference>
<keyword evidence="2" id="KW-1185">Reference proteome</keyword>
<dbReference type="InterPro" id="IPR038921">
    <property type="entry name" value="YOR389W-like"/>
</dbReference>
<evidence type="ECO:0000313" key="2">
    <source>
        <dbReference type="Proteomes" id="UP000030653"/>
    </source>
</evidence>
<dbReference type="PANTHER" id="PTHR35204:SF1">
    <property type="entry name" value="ENTEROTOXIN"/>
    <property type="match status" value="1"/>
</dbReference>
<gene>
    <name evidence="1" type="ORF">DACRYDRAFT_40821</name>
</gene>
<dbReference type="STRING" id="1858805.M5G9I5"/>
<feature type="non-terminal residue" evidence="1">
    <location>
        <position position="1"/>
    </location>
</feature>
<evidence type="ECO:0000313" key="1">
    <source>
        <dbReference type="EMBL" id="EJU00468.1"/>
    </source>
</evidence>
<dbReference type="GeneID" id="63689554"/>
<dbReference type="HOGENOM" id="CLU_017366_2_1_1"/>
<name>M5G9I5_DACPD</name>
<dbReference type="OMA" id="ATWHYGS"/>
<protein>
    <submittedName>
        <fullName evidence="1">Uncharacterized protein</fullName>
    </submittedName>
</protein>
<reference evidence="1 2" key="1">
    <citation type="journal article" date="2012" name="Science">
        <title>The Paleozoic origin of enzymatic lignin decomposition reconstructed from 31 fungal genomes.</title>
        <authorList>
            <person name="Floudas D."/>
            <person name="Binder M."/>
            <person name="Riley R."/>
            <person name="Barry K."/>
            <person name="Blanchette R.A."/>
            <person name="Henrissat B."/>
            <person name="Martinez A.T."/>
            <person name="Otillar R."/>
            <person name="Spatafora J.W."/>
            <person name="Yadav J.S."/>
            <person name="Aerts A."/>
            <person name="Benoit I."/>
            <person name="Boyd A."/>
            <person name="Carlson A."/>
            <person name="Copeland A."/>
            <person name="Coutinho P.M."/>
            <person name="de Vries R.P."/>
            <person name="Ferreira P."/>
            <person name="Findley K."/>
            <person name="Foster B."/>
            <person name="Gaskell J."/>
            <person name="Glotzer D."/>
            <person name="Gorecki P."/>
            <person name="Heitman J."/>
            <person name="Hesse C."/>
            <person name="Hori C."/>
            <person name="Igarashi K."/>
            <person name="Jurgens J.A."/>
            <person name="Kallen N."/>
            <person name="Kersten P."/>
            <person name="Kohler A."/>
            <person name="Kuees U."/>
            <person name="Kumar T.K.A."/>
            <person name="Kuo A."/>
            <person name="LaButti K."/>
            <person name="Larrondo L.F."/>
            <person name="Lindquist E."/>
            <person name="Ling A."/>
            <person name="Lombard V."/>
            <person name="Lucas S."/>
            <person name="Lundell T."/>
            <person name="Martin R."/>
            <person name="McLaughlin D.J."/>
            <person name="Morgenstern I."/>
            <person name="Morin E."/>
            <person name="Murat C."/>
            <person name="Nagy L.G."/>
            <person name="Nolan M."/>
            <person name="Ohm R.A."/>
            <person name="Patyshakuliyeva A."/>
            <person name="Rokas A."/>
            <person name="Ruiz-Duenas F.J."/>
            <person name="Sabat G."/>
            <person name="Salamov A."/>
            <person name="Samejima M."/>
            <person name="Schmutz J."/>
            <person name="Slot J.C."/>
            <person name="St John F."/>
            <person name="Stenlid J."/>
            <person name="Sun H."/>
            <person name="Sun S."/>
            <person name="Syed K."/>
            <person name="Tsang A."/>
            <person name="Wiebenga A."/>
            <person name="Young D."/>
            <person name="Pisabarro A."/>
            <person name="Eastwood D.C."/>
            <person name="Martin F."/>
            <person name="Cullen D."/>
            <person name="Grigoriev I.V."/>
            <person name="Hibbett D.S."/>
        </authorList>
    </citation>
    <scope>NUCLEOTIDE SEQUENCE [LARGE SCALE GENOMIC DNA]</scope>
    <source>
        <strain evidence="1 2">DJM-731 SS1</strain>
    </source>
</reference>
<dbReference type="OrthoDB" id="10261782at2759"/>